<dbReference type="InterPro" id="IPR033721">
    <property type="entry name" value="ProRS_core_arch_euk"/>
</dbReference>
<keyword evidence="3" id="KW-0436">Ligase</keyword>
<keyword evidence="13" id="KW-1185">Reference proteome</keyword>
<feature type="compositionally biased region" description="Basic and acidic residues" evidence="10">
    <location>
        <begin position="82"/>
        <end position="100"/>
    </location>
</feature>
<evidence type="ECO:0000313" key="12">
    <source>
        <dbReference type="EMBL" id="EAS34967.3"/>
    </source>
</evidence>
<dbReference type="FunCoup" id="J3KGR3">
    <property type="interactions" value="631"/>
</dbReference>
<dbReference type="InterPro" id="IPR036621">
    <property type="entry name" value="Anticodon-bd_dom_sf"/>
</dbReference>
<dbReference type="InterPro" id="IPR002316">
    <property type="entry name" value="Pro-tRNA-ligase_IIa"/>
</dbReference>
<dbReference type="SUPFAM" id="SSF55681">
    <property type="entry name" value="Class II aaRS and biotin synthetases"/>
    <property type="match status" value="1"/>
</dbReference>
<dbReference type="Gene3D" id="3.40.50.800">
    <property type="entry name" value="Anticodon-binding domain"/>
    <property type="match status" value="1"/>
</dbReference>
<evidence type="ECO:0000256" key="5">
    <source>
        <dbReference type="ARBA" id="ARBA00022840"/>
    </source>
</evidence>
<evidence type="ECO:0000256" key="10">
    <source>
        <dbReference type="SAM" id="MobiDB-lite"/>
    </source>
</evidence>
<evidence type="ECO:0000256" key="3">
    <source>
        <dbReference type="ARBA" id="ARBA00022598"/>
    </source>
</evidence>
<sequence length="632" mass="70047">MTPPSLHFLRLSARSVARYLRSVLLVPFAMSSQQSQDGVDASPTSTSLPICTMDPTTQGGAAPAAGELSKNAAKKAAKQKKQAADKAEKAANKGIGKSESKSSNPKHPKKKIDGAALIGIDVAKEDDFAAWYQQVLLKGDMLDYYDVSGCFVLKPHSFFIWEEIQSWFNDKIKKMGVKNCSFPLFVSEDVLKKEKDHIEGFAAEVAWVTHAGSSELEKKIAIRPTSETVMYPYYAKWIRSHRDLPLKLNQWNSVVRWEFKNPQPFLRTREFLWQEGHTAHLTEAAAREEVLQILQHYAHVYEQLLAIPVIRGQKTDKEKFAGGLYTTTVEGYIPATGRGIQGGTSHGLGQNFSKMFGITVEDPTSKPDEKKPPLHVWQNSWGLSTRTIGVMVMVHSDNRGLVLPPRVADVQTVIVPVGLTAKTPDDVRASINAEIDHLASVLEAAGIRVEIDKREGYSPGWKFNDWELKGIPLRLEFGPGESSGGFVTTSRRDIPGKEGKSTIPIAELATAVPALLETIQADLYARADAEFRSHVKHITNWEDFCPALNDKNLCMIPHCLTEQCEDEIKEMSARKAEEETGEAVDAKLPSMGAKSLCIPFEQPAGIKKGVTKCTNPRCTRLAEQWCLFGRSY</sequence>
<keyword evidence="6" id="KW-0648">Protein biosynthesis</keyword>
<dbReference type="RefSeq" id="XP_001246550.2">
    <property type="nucleotide sequence ID" value="XM_001246549.2"/>
</dbReference>
<dbReference type="InterPro" id="IPR004154">
    <property type="entry name" value="Anticodon-bd"/>
</dbReference>
<dbReference type="SUPFAM" id="SSF52954">
    <property type="entry name" value="Class II aaRS ABD-related"/>
    <property type="match status" value="1"/>
</dbReference>
<feature type="compositionally biased region" description="Basic residues" evidence="10">
    <location>
        <begin position="72"/>
        <end position="81"/>
    </location>
</feature>
<gene>
    <name evidence="12" type="ORF">CIMG_00321</name>
</gene>
<dbReference type="InParanoid" id="J3KGR3"/>
<dbReference type="PANTHER" id="PTHR43382">
    <property type="entry name" value="PROLYL-TRNA SYNTHETASE"/>
    <property type="match status" value="1"/>
</dbReference>
<dbReference type="HAMAP" id="MF_01571">
    <property type="entry name" value="Pro_tRNA_synth_type3"/>
    <property type="match status" value="1"/>
</dbReference>
<dbReference type="GeneID" id="4565245"/>
<dbReference type="GO" id="GO:0005524">
    <property type="term" value="F:ATP binding"/>
    <property type="evidence" value="ECO:0007669"/>
    <property type="project" value="UniProtKB-KW"/>
</dbReference>
<dbReference type="EMBL" id="GG704911">
    <property type="protein sequence ID" value="EAS34967.3"/>
    <property type="molecule type" value="Genomic_DNA"/>
</dbReference>
<dbReference type="OrthoDB" id="1350766at2759"/>
<feature type="domain" description="Aminoacyl-transfer RNA synthetases class-II family profile" evidence="11">
    <location>
        <begin position="153"/>
        <end position="404"/>
    </location>
</feature>
<reference evidence="13" key="1">
    <citation type="journal article" date="2009" name="Genome Res.">
        <title>Comparative genomic analyses of the human fungal pathogens Coccidioides and their relatives.</title>
        <authorList>
            <person name="Sharpton T.J."/>
            <person name="Stajich J.E."/>
            <person name="Rounsley S.D."/>
            <person name="Gardner M.J."/>
            <person name="Wortman J.R."/>
            <person name="Jordar V.S."/>
            <person name="Maiti R."/>
            <person name="Kodira C.D."/>
            <person name="Neafsey D.E."/>
            <person name="Zeng Q."/>
            <person name="Hung C.-Y."/>
            <person name="McMahan C."/>
            <person name="Muszewska A."/>
            <person name="Grynberg M."/>
            <person name="Mandel M.A."/>
            <person name="Kellner E.M."/>
            <person name="Barker B.M."/>
            <person name="Galgiani J.N."/>
            <person name="Orbach M.J."/>
            <person name="Kirkland T.N."/>
            <person name="Cole G.T."/>
            <person name="Henn M.R."/>
            <person name="Birren B.W."/>
            <person name="Taylor J.W."/>
        </authorList>
    </citation>
    <scope>NUCLEOTIDE SEQUENCE [LARGE SCALE GENOMIC DNA]</scope>
    <source>
        <strain evidence="13">RS</strain>
    </source>
</reference>
<dbReference type="FunFam" id="3.40.50.800:FF:000005">
    <property type="entry name" value="bifunctional glutamate/proline--tRNA ligase"/>
    <property type="match status" value="1"/>
</dbReference>
<reference evidence="13" key="2">
    <citation type="journal article" date="2010" name="Genome Res.">
        <title>Population genomic sequencing of Coccidioides fungi reveals recent hybridization and transposon control.</title>
        <authorList>
            <person name="Neafsey D.E."/>
            <person name="Barker B.M."/>
            <person name="Sharpton T.J."/>
            <person name="Stajich J.E."/>
            <person name="Park D.J."/>
            <person name="Whiston E."/>
            <person name="Hung C.-Y."/>
            <person name="McMahan C."/>
            <person name="White J."/>
            <person name="Sykes S."/>
            <person name="Heiman D."/>
            <person name="Young S."/>
            <person name="Zeng Q."/>
            <person name="Abouelleil A."/>
            <person name="Aftuck L."/>
            <person name="Bessette D."/>
            <person name="Brown A."/>
            <person name="FitzGerald M."/>
            <person name="Lui A."/>
            <person name="Macdonald J.P."/>
            <person name="Priest M."/>
            <person name="Orbach M.J."/>
            <person name="Galgiani J.N."/>
            <person name="Kirkland T.N."/>
            <person name="Cole G.T."/>
            <person name="Birren B.W."/>
            <person name="Henn M.R."/>
            <person name="Taylor J.W."/>
            <person name="Rounsley S.D."/>
        </authorList>
    </citation>
    <scope>GENOME REANNOTATION</scope>
    <source>
        <strain evidence="13">RS</strain>
    </source>
</reference>
<evidence type="ECO:0000256" key="7">
    <source>
        <dbReference type="ARBA" id="ARBA00023146"/>
    </source>
</evidence>
<dbReference type="InterPro" id="IPR006195">
    <property type="entry name" value="aa-tRNA-synth_II"/>
</dbReference>
<dbReference type="Pfam" id="PF09180">
    <property type="entry name" value="ProRS-C_1"/>
    <property type="match status" value="1"/>
</dbReference>
<keyword evidence="5" id="KW-0067">ATP-binding</keyword>
<evidence type="ECO:0000256" key="1">
    <source>
        <dbReference type="ARBA" id="ARBA00008226"/>
    </source>
</evidence>
<dbReference type="GO" id="GO:0006433">
    <property type="term" value="P:prolyl-tRNA aminoacylation"/>
    <property type="evidence" value="ECO:0007669"/>
    <property type="project" value="InterPro"/>
</dbReference>
<comment type="catalytic activity">
    <reaction evidence="9">
        <text>tRNA(Pro) + L-proline + ATP = L-prolyl-tRNA(Pro) + AMP + diphosphate</text>
        <dbReference type="Rhea" id="RHEA:14305"/>
        <dbReference type="Rhea" id="RHEA-COMP:9700"/>
        <dbReference type="Rhea" id="RHEA-COMP:9702"/>
        <dbReference type="ChEBI" id="CHEBI:30616"/>
        <dbReference type="ChEBI" id="CHEBI:33019"/>
        <dbReference type="ChEBI" id="CHEBI:60039"/>
        <dbReference type="ChEBI" id="CHEBI:78442"/>
        <dbReference type="ChEBI" id="CHEBI:78532"/>
        <dbReference type="ChEBI" id="CHEBI:456215"/>
        <dbReference type="EC" id="6.1.1.15"/>
    </reaction>
</comment>
<dbReference type="InterPro" id="IPR002314">
    <property type="entry name" value="aa-tRNA-synt_IIb"/>
</dbReference>
<dbReference type="Pfam" id="PF03129">
    <property type="entry name" value="HGTP_anticodon"/>
    <property type="match status" value="1"/>
</dbReference>
<dbReference type="InterPro" id="IPR045864">
    <property type="entry name" value="aa-tRNA-synth_II/BPL/LPL"/>
</dbReference>
<feature type="region of interest" description="Disordered" evidence="10">
    <location>
        <begin position="32"/>
        <end position="110"/>
    </location>
</feature>
<dbReference type="CDD" id="cd00862">
    <property type="entry name" value="ProRS_anticodon_zinc"/>
    <property type="match status" value="1"/>
</dbReference>
<dbReference type="InterPro" id="IPR004499">
    <property type="entry name" value="Pro-tRNA-ligase_IIa_arc-type"/>
</dbReference>
<name>J3KGR3_COCIM</name>
<evidence type="ECO:0000313" key="13">
    <source>
        <dbReference type="Proteomes" id="UP000001261"/>
    </source>
</evidence>
<dbReference type="NCBIfam" id="TIGR00408">
    <property type="entry name" value="proS_fam_I"/>
    <property type="match status" value="1"/>
</dbReference>
<keyword evidence="7" id="KW-0030">Aminoacyl-tRNA synthetase</keyword>
<evidence type="ECO:0000259" key="11">
    <source>
        <dbReference type="PROSITE" id="PS50862"/>
    </source>
</evidence>
<dbReference type="PANTHER" id="PTHR43382:SF2">
    <property type="entry name" value="BIFUNCTIONAL GLUTAMATE_PROLINE--TRNA LIGASE"/>
    <property type="match status" value="1"/>
</dbReference>
<proteinExistence type="inferred from homology"/>
<dbReference type="Proteomes" id="UP000001261">
    <property type="component" value="Unassembled WGS sequence"/>
</dbReference>
<dbReference type="OMA" id="EVYWVTH"/>
<evidence type="ECO:0000256" key="8">
    <source>
        <dbReference type="ARBA" id="ARBA00029731"/>
    </source>
</evidence>
<dbReference type="Pfam" id="PF00587">
    <property type="entry name" value="tRNA-synt_2b"/>
    <property type="match status" value="1"/>
</dbReference>
<evidence type="ECO:0000256" key="9">
    <source>
        <dbReference type="ARBA" id="ARBA00047671"/>
    </source>
</evidence>
<dbReference type="Gene3D" id="3.30.110.30">
    <property type="entry name" value="C-terminal domain of ProRS"/>
    <property type="match status" value="1"/>
</dbReference>
<dbReference type="SUPFAM" id="SSF64586">
    <property type="entry name" value="C-terminal domain of ProRS"/>
    <property type="match status" value="1"/>
</dbReference>
<dbReference type="PROSITE" id="PS50862">
    <property type="entry name" value="AA_TRNA_LIGASE_II"/>
    <property type="match status" value="1"/>
</dbReference>
<dbReference type="InterPro" id="IPR017449">
    <property type="entry name" value="Pro-tRNA_synth_II"/>
</dbReference>
<dbReference type="GO" id="GO:0004827">
    <property type="term" value="F:proline-tRNA ligase activity"/>
    <property type="evidence" value="ECO:0007669"/>
    <property type="project" value="UniProtKB-EC"/>
</dbReference>
<dbReference type="Gene3D" id="3.30.930.10">
    <property type="entry name" value="Bira Bifunctional Protein, Domain 2"/>
    <property type="match status" value="1"/>
</dbReference>
<dbReference type="GO" id="GO:0005737">
    <property type="term" value="C:cytoplasm"/>
    <property type="evidence" value="ECO:0007669"/>
    <property type="project" value="InterPro"/>
</dbReference>
<evidence type="ECO:0000256" key="6">
    <source>
        <dbReference type="ARBA" id="ARBA00022917"/>
    </source>
</evidence>
<dbReference type="InterPro" id="IPR016061">
    <property type="entry name" value="Pro-tRNA_ligase_II_C"/>
</dbReference>
<dbReference type="EC" id="6.1.1.15" evidence="2"/>
<dbReference type="FunFam" id="3.30.930.10:FF:000007">
    <property type="entry name" value="Bifunctional glutamate/proline--tRNA ligase"/>
    <property type="match status" value="1"/>
</dbReference>
<dbReference type="SMART" id="SM00946">
    <property type="entry name" value="ProRS-C_1"/>
    <property type="match status" value="1"/>
</dbReference>
<dbReference type="GO" id="GO:0017101">
    <property type="term" value="C:aminoacyl-tRNA synthetase multienzyme complex"/>
    <property type="evidence" value="ECO:0007669"/>
    <property type="project" value="TreeGrafter"/>
</dbReference>
<feature type="compositionally biased region" description="Polar residues" evidence="10">
    <location>
        <begin position="32"/>
        <end position="58"/>
    </location>
</feature>
<dbReference type="AlphaFoldDB" id="J3KGR3"/>
<dbReference type="VEuPathDB" id="FungiDB:CIMG_00321"/>
<dbReference type="PRINTS" id="PR01046">
    <property type="entry name" value="TRNASYNTHPRO"/>
</dbReference>
<dbReference type="CDD" id="cd00778">
    <property type="entry name" value="ProRS_core_arch_euk"/>
    <property type="match status" value="1"/>
</dbReference>
<organism evidence="12 13">
    <name type="scientific">Coccidioides immitis (strain RS)</name>
    <name type="common">Valley fever fungus</name>
    <dbReference type="NCBI Taxonomy" id="246410"/>
    <lineage>
        <taxon>Eukaryota</taxon>
        <taxon>Fungi</taxon>
        <taxon>Dikarya</taxon>
        <taxon>Ascomycota</taxon>
        <taxon>Pezizomycotina</taxon>
        <taxon>Eurotiomycetes</taxon>
        <taxon>Eurotiomycetidae</taxon>
        <taxon>Onygenales</taxon>
        <taxon>Onygenaceae</taxon>
        <taxon>Coccidioides</taxon>
    </lineage>
</organism>
<evidence type="ECO:0000256" key="2">
    <source>
        <dbReference type="ARBA" id="ARBA00012831"/>
    </source>
</evidence>
<keyword evidence="4" id="KW-0547">Nucleotide-binding</keyword>
<evidence type="ECO:0000256" key="4">
    <source>
        <dbReference type="ARBA" id="ARBA00022741"/>
    </source>
</evidence>
<dbReference type="KEGG" id="cim:CIMG_00321"/>
<dbReference type="STRING" id="246410.J3KGR3"/>
<dbReference type="FunFam" id="3.30.110.30:FF:000001">
    <property type="entry name" value="Bifunctional glutamate/proline--tRNA ligase"/>
    <property type="match status" value="1"/>
</dbReference>
<comment type="similarity">
    <text evidence="1">Belongs to the class-II aminoacyl-tRNA synthetase family.</text>
</comment>
<protein>
    <recommendedName>
        <fullName evidence="2">proline--tRNA ligase</fullName>
        <ecNumber evidence="2">6.1.1.15</ecNumber>
    </recommendedName>
    <alternativeName>
        <fullName evidence="8">Prolyl-tRNA synthetase</fullName>
    </alternativeName>
</protein>
<accession>J3KGR3</accession>